<dbReference type="InterPro" id="IPR057727">
    <property type="entry name" value="WCX_dom"/>
</dbReference>
<organism evidence="4 5">
    <name type="scientific">Cellulosimicrobium composti</name>
    <dbReference type="NCBI Taxonomy" id="2672572"/>
    <lineage>
        <taxon>Bacteria</taxon>
        <taxon>Bacillati</taxon>
        <taxon>Actinomycetota</taxon>
        <taxon>Actinomycetes</taxon>
        <taxon>Micrococcales</taxon>
        <taxon>Promicromonosporaceae</taxon>
        <taxon>Cellulosimicrobium</taxon>
    </lineage>
</organism>
<evidence type="ECO:0000259" key="1">
    <source>
        <dbReference type="Pfam" id="PF13280"/>
    </source>
</evidence>
<dbReference type="InterPro" id="IPR026881">
    <property type="entry name" value="WYL_dom"/>
</dbReference>
<reference evidence="4 5" key="1">
    <citation type="submission" date="2019-11" db="EMBL/GenBank/DDBJ databases">
        <title>Cellulosimicrobium composti sp. nov. isolated from a compost.</title>
        <authorList>
            <person name="Yang Y."/>
        </authorList>
    </citation>
    <scope>NUCLEOTIDE SEQUENCE [LARGE SCALE GENOMIC DNA]</scope>
    <source>
        <strain evidence="4 5">BIT-GX5</strain>
    </source>
</reference>
<dbReference type="Pfam" id="PF13280">
    <property type="entry name" value="WYL"/>
    <property type="match status" value="1"/>
</dbReference>
<protein>
    <submittedName>
        <fullName evidence="4">WYL domain-containing protein</fullName>
    </submittedName>
</protein>
<dbReference type="InterPro" id="IPR051534">
    <property type="entry name" value="CBASS_pafABC_assoc_protein"/>
</dbReference>
<dbReference type="PROSITE" id="PS52050">
    <property type="entry name" value="WYL"/>
    <property type="match status" value="1"/>
</dbReference>
<comment type="caution">
    <text evidence="4">The sequence shown here is derived from an EMBL/GenBank/DDBJ whole genome shotgun (WGS) entry which is preliminary data.</text>
</comment>
<dbReference type="InterPro" id="IPR028349">
    <property type="entry name" value="PafC-like"/>
</dbReference>
<dbReference type="Pfam" id="PF19187">
    <property type="entry name" value="HTH_PafC"/>
    <property type="match status" value="1"/>
</dbReference>
<proteinExistence type="predicted"/>
<dbReference type="RefSeq" id="WP_115942559.1">
    <property type="nucleotide sequence ID" value="NZ_JBISAF010000004.1"/>
</dbReference>
<dbReference type="PIRSF" id="PIRSF016838">
    <property type="entry name" value="PafC"/>
    <property type="match status" value="1"/>
</dbReference>
<dbReference type="AlphaFoldDB" id="A0A6N7ZIA2"/>
<name>A0A6N7ZIA2_9MICO</name>
<evidence type="ECO:0000259" key="3">
    <source>
        <dbReference type="Pfam" id="PF25583"/>
    </source>
</evidence>
<sequence>MAERADDRLVRLLGIVAYLDGAGPVPVGELARHFGVSERQVLDDVDALWVSGTPGYWPDDLIDFDADSFERGVVRLTEARGMTRPLRLGTREAVALIAALRAMRETAAVQADPERAGVVESVLRKLTDATGEAAAALDVQLAPEGDRRVVAAVTSALVAGHRLRIRYVTAADEESEREIDPVSLHTQDEHAYLLAWCHRARGRRTFRVDRILAATELDQPVEGHDVDPDVDFTPTGDAPLATITFASPARAVAEQVPVESVRNLPDGAFEVRLRVTNPVWLRQLLTERARHVLAVEPAAVAQDVREAASAALAAYAHLPADPVDGPGAGARAAG</sequence>
<dbReference type="PANTHER" id="PTHR34580:SF1">
    <property type="entry name" value="PROTEIN PAFC"/>
    <property type="match status" value="1"/>
</dbReference>
<feature type="domain" description="WCX" evidence="3">
    <location>
        <begin position="240"/>
        <end position="312"/>
    </location>
</feature>
<feature type="domain" description="WYL" evidence="1">
    <location>
        <begin position="149"/>
        <end position="215"/>
    </location>
</feature>
<feature type="domain" description="PafC HTH" evidence="2">
    <location>
        <begin position="7"/>
        <end position="127"/>
    </location>
</feature>
<evidence type="ECO:0000313" key="5">
    <source>
        <dbReference type="Proteomes" id="UP000440668"/>
    </source>
</evidence>
<dbReference type="Pfam" id="PF25583">
    <property type="entry name" value="WCX"/>
    <property type="match status" value="1"/>
</dbReference>
<dbReference type="EMBL" id="WMKA01000018">
    <property type="protein sequence ID" value="MTG89191.1"/>
    <property type="molecule type" value="Genomic_DNA"/>
</dbReference>
<evidence type="ECO:0000259" key="2">
    <source>
        <dbReference type="Pfam" id="PF19187"/>
    </source>
</evidence>
<accession>A0A6N7ZIA2</accession>
<dbReference type="Proteomes" id="UP000440668">
    <property type="component" value="Unassembled WGS sequence"/>
</dbReference>
<evidence type="ECO:0000313" key="4">
    <source>
        <dbReference type="EMBL" id="MTG89191.1"/>
    </source>
</evidence>
<gene>
    <name evidence="4" type="ORF">GJV82_09570</name>
</gene>
<dbReference type="InterPro" id="IPR043839">
    <property type="entry name" value="PafC_HTH"/>
</dbReference>
<dbReference type="PANTHER" id="PTHR34580">
    <property type="match status" value="1"/>
</dbReference>